<accession>A0AB36ZZU3</accession>
<feature type="compositionally biased region" description="Basic and acidic residues" evidence="1">
    <location>
        <begin position="52"/>
        <end position="75"/>
    </location>
</feature>
<dbReference type="AlphaFoldDB" id="A0AB36ZZU3"/>
<evidence type="ECO:0000256" key="1">
    <source>
        <dbReference type="SAM" id="MobiDB-lite"/>
    </source>
</evidence>
<sequence length="75" mass="8617">MKKLILLTLSIITIGFANNYGKIDMHGGKGDSLIGKEKKDFTKSSFHNSFDNLKEQKKETKNKEEKQSKQKEKKD</sequence>
<reference evidence="2 3" key="1">
    <citation type="submission" date="2018-02" db="EMBL/GenBank/DDBJ databases">
        <title>Subsurface microbial communities from deep shales in Ohio and West Virginia, USA.</title>
        <authorList>
            <person name="Wrighton K."/>
        </authorList>
    </citation>
    <scope>NUCLEOTIDE SEQUENCE [LARGE SCALE GENOMIC DNA]</scope>
    <source>
        <strain evidence="2 3">MARC-MIP3H16</strain>
    </source>
</reference>
<gene>
    <name evidence="2" type="ORF">B0F89_10650</name>
</gene>
<evidence type="ECO:0000313" key="3">
    <source>
        <dbReference type="Proteomes" id="UP000239861"/>
    </source>
</evidence>
<dbReference type="Proteomes" id="UP000239861">
    <property type="component" value="Unassembled WGS sequence"/>
</dbReference>
<dbReference type="RefSeq" id="WP_079577016.1">
    <property type="nucleotide sequence ID" value="NZ_FUYO01000002.1"/>
</dbReference>
<dbReference type="EMBL" id="PTIW01000006">
    <property type="protein sequence ID" value="PPK61956.1"/>
    <property type="molecule type" value="Genomic_DNA"/>
</dbReference>
<name>A0AB36ZZU3_9BACT</name>
<protein>
    <submittedName>
        <fullName evidence="2">Uncharacterized protein</fullName>
    </submittedName>
</protein>
<evidence type="ECO:0000313" key="2">
    <source>
        <dbReference type="EMBL" id="PPK61956.1"/>
    </source>
</evidence>
<comment type="caution">
    <text evidence="2">The sequence shown here is derived from an EMBL/GenBank/DDBJ whole genome shotgun (WGS) entry which is preliminary data.</text>
</comment>
<proteinExistence type="predicted"/>
<organism evidence="2 3">
    <name type="scientific">Malaciobacter marinus</name>
    <dbReference type="NCBI Taxonomy" id="505249"/>
    <lineage>
        <taxon>Bacteria</taxon>
        <taxon>Pseudomonadati</taxon>
        <taxon>Campylobacterota</taxon>
        <taxon>Epsilonproteobacteria</taxon>
        <taxon>Campylobacterales</taxon>
        <taxon>Arcobacteraceae</taxon>
        <taxon>Malaciobacter</taxon>
    </lineage>
</organism>
<feature type="region of interest" description="Disordered" evidence="1">
    <location>
        <begin position="44"/>
        <end position="75"/>
    </location>
</feature>